<protein>
    <recommendedName>
        <fullName evidence="4">Large ribosomal subunit protein uL24</fullName>
    </recommendedName>
</protein>
<reference evidence="5" key="1">
    <citation type="submission" date="2024-03" db="EMBL/GenBank/DDBJ databases">
        <title>Complete genome sequence of Sulfurisphaera javensis strain KD-1.</title>
        <authorList>
            <person name="Sakai H."/>
            <person name="Nur N."/>
            <person name="Suwanto A."/>
            <person name="Kurosawa N."/>
        </authorList>
    </citation>
    <scope>NUCLEOTIDE SEQUENCE</scope>
    <source>
        <strain evidence="5">KD-1</strain>
    </source>
</reference>
<dbReference type="Gene3D" id="2.30.30.30">
    <property type="match status" value="1"/>
</dbReference>
<comment type="function">
    <text evidence="4">One of two assembly initiator proteins, it binds directly to the 5'-end of the 23S rRNA, where it nucleates assembly of the 50S subunit.</text>
</comment>
<evidence type="ECO:0000256" key="2">
    <source>
        <dbReference type="ARBA" id="ARBA00022980"/>
    </source>
</evidence>
<dbReference type="CDD" id="cd06089">
    <property type="entry name" value="KOW_RPL26"/>
    <property type="match status" value="1"/>
</dbReference>
<comment type="subunit">
    <text evidence="4">Part of the 50S ribosomal subunit.</text>
</comment>
<comment type="similarity">
    <text evidence="1 4">Belongs to the universal ribosomal protein uL24 family.</text>
</comment>
<dbReference type="InterPro" id="IPR041988">
    <property type="entry name" value="Ribosomal_uL24_KOW"/>
</dbReference>
<dbReference type="FunFam" id="2.30.30.30:FF:000009">
    <property type="entry name" value="60S ribosomal protein L26"/>
    <property type="match status" value="1"/>
</dbReference>
<dbReference type="GO" id="GO:0015934">
    <property type="term" value="C:large ribosomal subunit"/>
    <property type="evidence" value="ECO:0007669"/>
    <property type="project" value="UniProtKB-UniRule"/>
</dbReference>
<dbReference type="HAMAP" id="MF_01326_A">
    <property type="entry name" value="Ribosomal_uL24_A"/>
    <property type="match status" value="1"/>
</dbReference>
<evidence type="ECO:0000256" key="3">
    <source>
        <dbReference type="ARBA" id="ARBA00023274"/>
    </source>
</evidence>
<dbReference type="GO" id="GO:0019843">
    <property type="term" value="F:rRNA binding"/>
    <property type="evidence" value="ECO:0007669"/>
    <property type="project" value="UniProtKB-UniRule"/>
</dbReference>
<keyword evidence="4" id="KW-0699">rRNA-binding</keyword>
<evidence type="ECO:0000256" key="4">
    <source>
        <dbReference type="HAMAP-Rule" id="MF_01326"/>
    </source>
</evidence>
<dbReference type="InterPro" id="IPR014722">
    <property type="entry name" value="Rib_uL2_dom2"/>
</dbReference>
<dbReference type="KEGG" id="sjv:SJAV_14210"/>
<comment type="function">
    <text evidence="4">Located at the polypeptide exit tunnel on the outside of the subunit.</text>
</comment>
<sequence>MTSHKPSKQRLLLYNLPNHQRHKLLTAKLSDELQQQYGIKRLPIRKGDTVKVMRGDKDIFNFEGKVIQVDRKKGRIAIEGLTRKKADGTPVYRWIHASKVMITKLDLSDPKRKEIIERKRKAREEYLKKKEQTTEAK</sequence>
<keyword evidence="3 4" id="KW-0687">Ribonucleoprotein</keyword>
<evidence type="ECO:0000313" key="5">
    <source>
        <dbReference type="EMBL" id="BFH73477.1"/>
    </source>
</evidence>
<evidence type="ECO:0000256" key="1">
    <source>
        <dbReference type="ARBA" id="ARBA00010618"/>
    </source>
</evidence>
<keyword evidence="2 4" id="KW-0689">Ribosomal protein</keyword>
<accession>A0AAT9GRP5</accession>
<organism evidence="5">
    <name type="scientific">Sulfurisphaera javensis</name>
    <dbReference type="NCBI Taxonomy" id="2049879"/>
    <lineage>
        <taxon>Archaea</taxon>
        <taxon>Thermoproteota</taxon>
        <taxon>Thermoprotei</taxon>
        <taxon>Sulfolobales</taxon>
        <taxon>Sulfolobaceae</taxon>
        <taxon>Sulfurisphaera</taxon>
    </lineage>
</organism>
<dbReference type="GeneID" id="92354376"/>
<dbReference type="GO" id="GO:0003735">
    <property type="term" value="F:structural constituent of ribosome"/>
    <property type="evidence" value="ECO:0007669"/>
    <property type="project" value="UniProtKB-UniRule"/>
</dbReference>
<dbReference type="SUPFAM" id="SSF50104">
    <property type="entry name" value="Translation proteins SH3-like domain"/>
    <property type="match status" value="1"/>
</dbReference>
<keyword evidence="4" id="KW-0694">RNA-binding</keyword>
<name>A0AAT9GRP5_9CREN</name>
<dbReference type="RefSeq" id="WP_369609065.1">
    <property type="nucleotide sequence ID" value="NZ_AP031322.1"/>
</dbReference>
<dbReference type="InterPro" id="IPR005756">
    <property type="entry name" value="Ribosomal_uL24_euk/arc"/>
</dbReference>
<dbReference type="EMBL" id="AP031322">
    <property type="protein sequence ID" value="BFH73477.1"/>
    <property type="molecule type" value="Genomic_DNA"/>
</dbReference>
<dbReference type="GO" id="GO:0006412">
    <property type="term" value="P:translation"/>
    <property type="evidence" value="ECO:0007669"/>
    <property type="project" value="UniProtKB-UniRule"/>
</dbReference>
<dbReference type="Pfam" id="PF16906">
    <property type="entry name" value="Ribosomal_L26"/>
    <property type="match status" value="1"/>
</dbReference>
<dbReference type="AlphaFoldDB" id="A0AAT9GRP5"/>
<gene>
    <name evidence="5" type="primary">rplX</name>
    <name evidence="4" type="synonym">rpl24</name>
    <name evidence="5" type="ORF">SJAV_14210</name>
</gene>
<dbReference type="PANTHER" id="PTHR11143">
    <property type="entry name" value="60S RIBOSOMAL PROTEIN L26 FAMILY MEMBER"/>
    <property type="match status" value="1"/>
</dbReference>
<proteinExistence type="inferred from homology"/>
<dbReference type="NCBIfam" id="TIGR01080">
    <property type="entry name" value="rplX_A_E"/>
    <property type="match status" value="1"/>
</dbReference>
<dbReference type="InterPro" id="IPR008991">
    <property type="entry name" value="Translation_prot_SH3-like_sf"/>
</dbReference>